<dbReference type="InterPro" id="IPR004821">
    <property type="entry name" value="Cyt_trans-like"/>
</dbReference>
<feature type="binding site" evidence="8">
    <location>
        <begin position="185"/>
        <end position="188"/>
    </location>
    <ligand>
        <name>ATP</name>
        <dbReference type="ChEBI" id="CHEBI:30616"/>
    </ligand>
</feature>
<keyword evidence="4 8" id="KW-0566">Pantothenate biosynthesis</keyword>
<proteinExistence type="inferred from homology"/>
<comment type="subcellular location">
    <subcellularLocation>
        <location evidence="8">Cytoplasm</location>
    </subcellularLocation>
</comment>
<dbReference type="NCBIfam" id="TIGR00018">
    <property type="entry name" value="panC"/>
    <property type="match status" value="1"/>
</dbReference>
<comment type="subunit">
    <text evidence="8">Homodimer.</text>
</comment>
<dbReference type="EMBL" id="MTKO01000132">
    <property type="protein sequence ID" value="RWX43064.1"/>
    <property type="molecule type" value="Genomic_DNA"/>
</dbReference>
<protein>
    <recommendedName>
        <fullName evidence="8">Pantothenate synthetase</fullName>
        <shortName evidence="8">PS</shortName>
        <ecNumber evidence="8">6.3.2.1</ecNumber>
    </recommendedName>
    <alternativeName>
        <fullName evidence="8">Pantoate--beta-alanine ligase</fullName>
    </alternativeName>
    <alternativeName>
        <fullName evidence="8">Pantoate-activating enzyme</fullName>
    </alternativeName>
</protein>
<feature type="binding site" evidence="8">
    <location>
        <position position="154"/>
    </location>
    <ligand>
        <name>(R)-pantoate</name>
        <dbReference type="ChEBI" id="CHEBI:15980"/>
    </ligand>
</feature>
<keyword evidence="6 8" id="KW-0067">ATP-binding</keyword>
<evidence type="ECO:0000256" key="7">
    <source>
        <dbReference type="ARBA" id="ARBA00048258"/>
    </source>
</evidence>
<comment type="miscellaneous">
    <text evidence="8">The reaction proceeds by a bi uni uni bi ping pong mechanism.</text>
</comment>
<dbReference type="NCBIfam" id="TIGR00125">
    <property type="entry name" value="cyt_tran_rel"/>
    <property type="match status" value="1"/>
</dbReference>
<dbReference type="Pfam" id="PF02569">
    <property type="entry name" value="Pantoate_ligase"/>
    <property type="match status" value="1"/>
</dbReference>
<evidence type="ECO:0000256" key="2">
    <source>
        <dbReference type="ARBA" id="ARBA00009256"/>
    </source>
</evidence>
<dbReference type="GO" id="GO:0005829">
    <property type="term" value="C:cytosol"/>
    <property type="evidence" value="ECO:0007669"/>
    <property type="project" value="TreeGrafter"/>
</dbReference>
<gene>
    <name evidence="8" type="primary">panC</name>
    <name evidence="9" type="ORF">H206_03190</name>
</gene>
<dbReference type="GO" id="GO:0004592">
    <property type="term" value="F:pantoate-beta-alanine ligase activity"/>
    <property type="evidence" value="ECO:0007669"/>
    <property type="project" value="UniProtKB-UniRule"/>
</dbReference>
<name>A0A444IQG3_9BACT</name>
<dbReference type="Proteomes" id="UP000287853">
    <property type="component" value="Unassembled WGS sequence"/>
</dbReference>
<dbReference type="HAMAP" id="MF_00158">
    <property type="entry name" value="PanC"/>
    <property type="match status" value="1"/>
</dbReference>
<comment type="similarity">
    <text evidence="2 8">Belongs to the pantothenate synthetase family.</text>
</comment>
<evidence type="ECO:0000256" key="3">
    <source>
        <dbReference type="ARBA" id="ARBA00022598"/>
    </source>
</evidence>
<comment type="caution">
    <text evidence="9">The sequence shown here is derived from an EMBL/GenBank/DDBJ whole genome shotgun (WGS) entry which is preliminary data.</text>
</comment>
<reference evidence="9 10" key="1">
    <citation type="submission" date="2017-01" db="EMBL/GenBank/DDBJ databases">
        <title>The cable genome- insights into the physiology and evolution of filamentous bacteria capable of sulfide oxidation via long distance electron transfer.</title>
        <authorList>
            <person name="Schreiber L."/>
            <person name="Bjerg J.T."/>
            <person name="Boggild A."/>
            <person name="Van De Vossenberg J."/>
            <person name="Meysman F."/>
            <person name="Nielsen L.P."/>
            <person name="Schramm A."/>
            <person name="Kjeldsen K.U."/>
        </authorList>
    </citation>
    <scope>NUCLEOTIDE SEQUENCE [LARGE SCALE GENOMIC DNA]</scope>
    <source>
        <strain evidence="9">MCF</strain>
    </source>
</reference>
<comment type="catalytic activity">
    <reaction evidence="7 8">
        <text>(R)-pantoate + beta-alanine + ATP = (R)-pantothenate + AMP + diphosphate + H(+)</text>
        <dbReference type="Rhea" id="RHEA:10912"/>
        <dbReference type="ChEBI" id="CHEBI:15378"/>
        <dbReference type="ChEBI" id="CHEBI:15980"/>
        <dbReference type="ChEBI" id="CHEBI:29032"/>
        <dbReference type="ChEBI" id="CHEBI:30616"/>
        <dbReference type="ChEBI" id="CHEBI:33019"/>
        <dbReference type="ChEBI" id="CHEBI:57966"/>
        <dbReference type="ChEBI" id="CHEBI:456215"/>
        <dbReference type="EC" id="6.3.2.1"/>
    </reaction>
</comment>
<evidence type="ECO:0000256" key="6">
    <source>
        <dbReference type="ARBA" id="ARBA00022840"/>
    </source>
</evidence>
<dbReference type="Gene3D" id="3.30.1300.10">
    <property type="entry name" value="Pantoate-beta-alanine ligase, C-terminal domain"/>
    <property type="match status" value="1"/>
</dbReference>
<feature type="binding site" evidence="8">
    <location>
        <position position="177"/>
    </location>
    <ligand>
        <name>ATP</name>
        <dbReference type="ChEBI" id="CHEBI:30616"/>
    </ligand>
</feature>
<feature type="binding site" evidence="8">
    <location>
        <position position="61"/>
    </location>
    <ligand>
        <name>(R)-pantoate</name>
        <dbReference type="ChEBI" id="CHEBI:15980"/>
    </ligand>
</feature>
<evidence type="ECO:0000256" key="8">
    <source>
        <dbReference type="HAMAP-Rule" id="MF_00158"/>
    </source>
</evidence>
<dbReference type="GO" id="GO:0005524">
    <property type="term" value="F:ATP binding"/>
    <property type="evidence" value="ECO:0007669"/>
    <property type="project" value="UniProtKB-KW"/>
</dbReference>
<evidence type="ECO:0000313" key="9">
    <source>
        <dbReference type="EMBL" id="RWX43064.1"/>
    </source>
</evidence>
<comment type="function">
    <text evidence="8">Catalyzes the condensation of pantoate with beta-alanine in an ATP-dependent reaction via a pantoyl-adenylate intermediate.</text>
</comment>
<evidence type="ECO:0000256" key="1">
    <source>
        <dbReference type="ARBA" id="ARBA00004990"/>
    </source>
</evidence>
<evidence type="ECO:0000313" key="10">
    <source>
        <dbReference type="Proteomes" id="UP000287853"/>
    </source>
</evidence>
<sequence length="286" mass="30957">MKIIQDLQEMTAWSKEQTVAGKTIGFVPTMGCFHEGHLALMRQAGELAGQVVVSLFVNPTQFGPQEDLAAYPRDFARDQELAASVGVDVIFAPEPEDMYPAGCNTTVTVGKELTGQLCGASRPGHFAGVATVVSKLFNIVRPDLAVFGEKDFQQLAVIRRMTEDLNLGVEIIGHPIIREQDGLAMSSRNAYLQEAERETALSLSRALAMARTMAADGELHAESLTATLQKFILSFSGTELDYISFVDQASLQPVVEIDKDTVLALAVKINGRVRLIDNGFVAGGEK</sequence>
<accession>A0A444IQG3</accession>
<dbReference type="PANTHER" id="PTHR21299">
    <property type="entry name" value="CYTIDYLATE KINASE/PANTOATE-BETA-ALANINE LIGASE"/>
    <property type="match status" value="1"/>
</dbReference>
<dbReference type="AlphaFoldDB" id="A0A444IQG3"/>
<dbReference type="InterPro" id="IPR014729">
    <property type="entry name" value="Rossmann-like_a/b/a_fold"/>
</dbReference>
<dbReference type="InterPro" id="IPR042176">
    <property type="entry name" value="Pantoate_ligase_C"/>
</dbReference>
<keyword evidence="3 8" id="KW-0436">Ligase</keyword>
<feature type="binding site" evidence="8">
    <location>
        <begin position="148"/>
        <end position="151"/>
    </location>
    <ligand>
        <name>ATP</name>
        <dbReference type="ChEBI" id="CHEBI:30616"/>
    </ligand>
</feature>
<organism evidence="9 10">
    <name type="scientific">Candidatus Electrothrix aarhusensis</name>
    <dbReference type="NCBI Taxonomy" id="1859131"/>
    <lineage>
        <taxon>Bacteria</taxon>
        <taxon>Pseudomonadati</taxon>
        <taxon>Thermodesulfobacteriota</taxon>
        <taxon>Desulfobulbia</taxon>
        <taxon>Desulfobulbales</taxon>
        <taxon>Desulfobulbaceae</taxon>
        <taxon>Candidatus Electrothrix</taxon>
    </lineage>
</organism>
<evidence type="ECO:0000256" key="4">
    <source>
        <dbReference type="ARBA" id="ARBA00022655"/>
    </source>
</evidence>
<dbReference type="PANTHER" id="PTHR21299:SF1">
    <property type="entry name" value="PANTOATE--BETA-ALANINE LIGASE"/>
    <property type="match status" value="1"/>
</dbReference>
<keyword evidence="10" id="KW-1185">Reference proteome</keyword>
<dbReference type="SUPFAM" id="SSF52374">
    <property type="entry name" value="Nucleotidylyl transferase"/>
    <property type="match status" value="1"/>
</dbReference>
<keyword evidence="8" id="KW-0963">Cytoplasm</keyword>
<dbReference type="GO" id="GO:0015940">
    <property type="term" value="P:pantothenate biosynthetic process"/>
    <property type="evidence" value="ECO:0007669"/>
    <property type="project" value="UniProtKB-UniRule"/>
</dbReference>
<comment type="pathway">
    <text evidence="1 8">Cofactor biosynthesis; (R)-pantothenate biosynthesis; (R)-pantothenate from (R)-pantoate and beta-alanine: step 1/1.</text>
</comment>
<dbReference type="FunFam" id="3.40.50.620:FF:000013">
    <property type="entry name" value="Pantothenate synthetase"/>
    <property type="match status" value="1"/>
</dbReference>
<feature type="binding site" evidence="8">
    <location>
        <position position="61"/>
    </location>
    <ligand>
        <name>beta-alanine</name>
        <dbReference type="ChEBI" id="CHEBI:57966"/>
    </ligand>
</feature>
<feature type="active site" description="Proton donor" evidence="8">
    <location>
        <position position="37"/>
    </location>
</feature>
<feature type="binding site" evidence="8">
    <location>
        <begin position="30"/>
        <end position="37"/>
    </location>
    <ligand>
        <name>ATP</name>
        <dbReference type="ChEBI" id="CHEBI:30616"/>
    </ligand>
</feature>
<evidence type="ECO:0000256" key="5">
    <source>
        <dbReference type="ARBA" id="ARBA00022741"/>
    </source>
</evidence>
<dbReference type="UniPathway" id="UPA00028">
    <property type="reaction ID" value="UER00005"/>
</dbReference>
<dbReference type="Gene3D" id="3.40.50.620">
    <property type="entry name" value="HUPs"/>
    <property type="match status" value="1"/>
</dbReference>
<dbReference type="CDD" id="cd00560">
    <property type="entry name" value="PanC"/>
    <property type="match status" value="1"/>
</dbReference>
<keyword evidence="5 8" id="KW-0547">Nucleotide-binding</keyword>
<dbReference type="EC" id="6.3.2.1" evidence="8"/>
<dbReference type="InterPro" id="IPR003721">
    <property type="entry name" value="Pantoate_ligase"/>
</dbReference>